<dbReference type="GO" id="GO:0008781">
    <property type="term" value="F:N-acylneuraminate cytidylyltransferase activity"/>
    <property type="evidence" value="ECO:0007669"/>
    <property type="project" value="TreeGrafter"/>
</dbReference>
<dbReference type="InterPro" id="IPR029044">
    <property type="entry name" value="Nucleotide-diphossugar_trans"/>
</dbReference>
<dbReference type="Proteomes" id="UP000289216">
    <property type="component" value="Unassembled WGS sequence"/>
</dbReference>
<dbReference type="PANTHER" id="PTHR21485">
    <property type="entry name" value="HAD SUPERFAMILY MEMBERS CMAS AND KDSC"/>
    <property type="match status" value="1"/>
</dbReference>
<dbReference type="InterPro" id="IPR050793">
    <property type="entry name" value="CMP-NeuNAc_synthase"/>
</dbReference>
<keyword evidence="1" id="KW-0548">Nucleotidyltransferase</keyword>
<dbReference type="Pfam" id="PF02348">
    <property type="entry name" value="CTP_transf_3"/>
    <property type="match status" value="1"/>
</dbReference>
<comment type="caution">
    <text evidence="1">The sequence shown here is derived from an EMBL/GenBank/DDBJ whole genome shotgun (WGS) entry which is preliminary data.</text>
</comment>
<keyword evidence="1" id="KW-0808">Transferase</keyword>
<protein>
    <submittedName>
        <fullName evidence="1">Acylneuraminate cytidylyltransferase family protein</fullName>
    </submittedName>
</protein>
<dbReference type="SUPFAM" id="SSF53448">
    <property type="entry name" value="Nucleotide-diphospho-sugar transferases"/>
    <property type="match status" value="1"/>
</dbReference>
<dbReference type="InterPro" id="IPR003329">
    <property type="entry name" value="Cytidylyl_trans"/>
</dbReference>
<accession>A0A4Q2KYT4</accession>
<sequence>MYQNKKILAIIPARGGSKGIPKKNILEIEGIPLIAYTLQESQKSKYLDRTIISTEDLEIKKVVEQYGGEVPFLRPIELAQDTSKTIDCIVHAVDSLKKMGEEYDYVVILQCTSPLRKAWHIDEAIETLLQSEEASLVSVSEVEEHPILMRTLNEDGTLQNLLNVSSTVRRQDFPSFYRVNGAIAIQKIDENFGMSTSINDGKLAYVMEKKYAIDIDTFLDIYTVEFYLKGNSENNI</sequence>
<dbReference type="PANTHER" id="PTHR21485:SF6">
    <property type="entry name" value="N-ACYLNEURAMINATE CYTIDYLYLTRANSFERASE-RELATED"/>
    <property type="match status" value="1"/>
</dbReference>
<gene>
    <name evidence="1" type="ORF">EPT53_05580</name>
</gene>
<dbReference type="RefSeq" id="WP_129480972.1">
    <property type="nucleotide sequence ID" value="NZ_SBAO01000005.1"/>
</dbReference>
<reference evidence="1 2" key="1">
    <citation type="submission" date="2019-01" db="EMBL/GenBank/DDBJ databases">
        <title>Fusobacterium necrophorum Isolated From the Uterus of Dairy Cows.</title>
        <authorList>
            <person name="Francis A.M."/>
        </authorList>
    </citation>
    <scope>NUCLEOTIDE SEQUENCE [LARGE SCALE GENOMIC DNA]</scope>
    <source>
        <strain evidence="1 2">KG35</strain>
    </source>
</reference>
<dbReference type="Gene3D" id="3.90.550.10">
    <property type="entry name" value="Spore Coat Polysaccharide Biosynthesis Protein SpsA, Chain A"/>
    <property type="match status" value="1"/>
</dbReference>
<proteinExistence type="predicted"/>
<dbReference type="EMBL" id="SBAP01000012">
    <property type="protein sequence ID" value="RXZ69760.1"/>
    <property type="molecule type" value="Genomic_DNA"/>
</dbReference>
<organism evidence="1 2">
    <name type="scientific">Fusobacterium necrophorum</name>
    <dbReference type="NCBI Taxonomy" id="859"/>
    <lineage>
        <taxon>Bacteria</taxon>
        <taxon>Fusobacteriati</taxon>
        <taxon>Fusobacteriota</taxon>
        <taxon>Fusobacteriia</taxon>
        <taxon>Fusobacteriales</taxon>
        <taxon>Fusobacteriaceae</taxon>
        <taxon>Fusobacterium</taxon>
    </lineage>
</organism>
<dbReference type="CDD" id="cd02513">
    <property type="entry name" value="CMP-NeuAc_Synthase"/>
    <property type="match status" value="1"/>
</dbReference>
<evidence type="ECO:0000313" key="1">
    <source>
        <dbReference type="EMBL" id="RXZ69760.1"/>
    </source>
</evidence>
<name>A0A4Q2KYT4_9FUSO</name>
<evidence type="ECO:0000313" key="2">
    <source>
        <dbReference type="Proteomes" id="UP000289216"/>
    </source>
</evidence>
<dbReference type="AlphaFoldDB" id="A0A4Q2KYT4"/>